<evidence type="ECO:0000313" key="2">
    <source>
        <dbReference type="EMBL" id="CAH1412299.1"/>
    </source>
</evidence>
<gene>
    <name evidence="2" type="ORF">LVIROSA_LOCUS323</name>
</gene>
<dbReference type="GO" id="GO:0009451">
    <property type="term" value="P:RNA modification"/>
    <property type="evidence" value="ECO:0007669"/>
    <property type="project" value="InterPro"/>
</dbReference>
<comment type="caution">
    <text evidence="2">The sequence shown here is derived from an EMBL/GenBank/DDBJ whole genome shotgun (WGS) entry which is preliminary data.</text>
</comment>
<dbReference type="AlphaFoldDB" id="A0AAU9LA13"/>
<reference evidence="2 3" key="1">
    <citation type="submission" date="2022-01" db="EMBL/GenBank/DDBJ databases">
        <authorList>
            <person name="Xiong W."/>
            <person name="Schranz E."/>
        </authorList>
    </citation>
    <scope>NUCLEOTIDE SEQUENCE [LARGE SCALE GENOMIC DNA]</scope>
</reference>
<sequence length="322" mass="35493">MITENMIPNHVTFLAVLSACSYSSLLDQGWDIFESMGTDFKVKPRAMHYACMIELLSREGLLDEAFSLIQNAPFNPTVNMWAALLTACRVHKNLELGKLAAEKIYVTVRTKRHGNLIDEEIFEGSSGSGGAENEGYQKGRKFYRQKDDNDLDDGGEACSGIGEGLAVGVGGKFDENIEHSSQGKRKKNKKLLFRDETSALDALQTLVDLSLMIQSSKGDDSPVLKDDKPATGTNDNNAPGRPGSTSNRRHKTKVSENRKEKTSQHLLRFSLKKKNLQINSYIPYSATPDEYSASSSTNHDLSQISHAMLKWVGSGSNLTQKA</sequence>
<dbReference type="EMBL" id="CAKMRJ010000001">
    <property type="protein sequence ID" value="CAH1412299.1"/>
    <property type="molecule type" value="Genomic_DNA"/>
</dbReference>
<protein>
    <recommendedName>
        <fullName evidence="4">Pentatricopeptide repeat-containing protein</fullName>
    </recommendedName>
</protein>
<evidence type="ECO:0008006" key="4">
    <source>
        <dbReference type="Google" id="ProtNLM"/>
    </source>
</evidence>
<dbReference type="InterPro" id="IPR046960">
    <property type="entry name" value="PPR_At4g14850-like_plant"/>
</dbReference>
<dbReference type="Gene3D" id="1.25.40.10">
    <property type="entry name" value="Tetratricopeptide repeat domain"/>
    <property type="match status" value="1"/>
</dbReference>
<proteinExistence type="predicted"/>
<feature type="region of interest" description="Disordered" evidence="1">
    <location>
        <begin position="216"/>
        <end position="265"/>
    </location>
</feature>
<evidence type="ECO:0000313" key="3">
    <source>
        <dbReference type="Proteomes" id="UP001157418"/>
    </source>
</evidence>
<feature type="compositionally biased region" description="Basic and acidic residues" evidence="1">
    <location>
        <begin position="217"/>
        <end position="229"/>
    </location>
</feature>
<feature type="compositionally biased region" description="Basic and acidic residues" evidence="1">
    <location>
        <begin position="253"/>
        <end position="263"/>
    </location>
</feature>
<dbReference type="InterPro" id="IPR011990">
    <property type="entry name" value="TPR-like_helical_dom_sf"/>
</dbReference>
<organism evidence="2 3">
    <name type="scientific">Lactuca virosa</name>
    <dbReference type="NCBI Taxonomy" id="75947"/>
    <lineage>
        <taxon>Eukaryota</taxon>
        <taxon>Viridiplantae</taxon>
        <taxon>Streptophyta</taxon>
        <taxon>Embryophyta</taxon>
        <taxon>Tracheophyta</taxon>
        <taxon>Spermatophyta</taxon>
        <taxon>Magnoliopsida</taxon>
        <taxon>eudicotyledons</taxon>
        <taxon>Gunneridae</taxon>
        <taxon>Pentapetalae</taxon>
        <taxon>asterids</taxon>
        <taxon>campanulids</taxon>
        <taxon>Asterales</taxon>
        <taxon>Asteraceae</taxon>
        <taxon>Cichorioideae</taxon>
        <taxon>Cichorieae</taxon>
        <taxon>Lactucinae</taxon>
        <taxon>Lactuca</taxon>
    </lineage>
</organism>
<accession>A0AAU9LA13</accession>
<keyword evidence="3" id="KW-1185">Reference proteome</keyword>
<dbReference type="PANTHER" id="PTHR47926">
    <property type="entry name" value="PENTATRICOPEPTIDE REPEAT-CONTAINING PROTEIN"/>
    <property type="match status" value="1"/>
</dbReference>
<name>A0AAU9LA13_9ASTR</name>
<dbReference type="GO" id="GO:0003723">
    <property type="term" value="F:RNA binding"/>
    <property type="evidence" value="ECO:0007669"/>
    <property type="project" value="InterPro"/>
</dbReference>
<dbReference type="Proteomes" id="UP001157418">
    <property type="component" value="Unassembled WGS sequence"/>
</dbReference>
<evidence type="ECO:0000256" key="1">
    <source>
        <dbReference type="SAM" id="MobiDB-lite"/>
    </source>
</evidence>
<dbReference type="PANTHER" id="PTHR47926:SF434">
    <property type="entry name" value="PENTATRICOPEPTIDE REPEAT SUPERFAMILY PROTEIN"/>
    <property type="match status" value="1"/>
</dbReference>